<dbReference type="AlphaFoldDB" id="B1YDV3"/>
<organism evidence="1 2">
    <name type="scientific">Pyrobaculum neutrophilum (strain DSM 2338 / JCM 9278 / NBRC 100436 / V24Sta)</name>
    <name type="common">Thermoproteus neutrophilus</name>
    <dbReference type="NCBI Taxonomy" id="444157"/>
    <lineage>
        <taxon>Archaea</taxon>
        <taxon>Thermoproteota</taxon>
        <taxon>Thermoprotei</taxon>
        <taxon>Thermoproteales</taxon>
        <taxon>Thermoproteaceae</taxon>
        <taxon>Pyrobaculum</taxon>
    </lineage>
</organism>
<dbReference type="Proteomes" id="UP000001694">
    <property type="component" value="Chromosome"/>
</dbReference>
<keyword evidence="2" id="KW-1185">Reference proteome</keyword>
<accession>B1YDV3</accession>
<gene>
    <name evidence="1" type="ordered locus">Tneu_1035</name>
</gene>
<dbReference type="GeneID" id="6164856"/>
<sequence>MGSGCRHEVDIAHIEGRGHHRHLWDYLSKRLFLTPDCIRKVLSALLGEEAARNAVTFGENVYGGRYVVCIGVGSVGRWVGVRLVVEKTERCLRTRSAYPDPGCEPAYCVVVSDLCGVNLR</sequence>
<name>B1YDV3_PYRNV</name>
<dbReference type="STRING" id="444157.Tneu_1035"/>
<dbReference type="RefSeq" id="WP_012350386.1">
    <property type="nucleotide sequence ID" value="NC_010525.1"/>
</dbReference>
<proteinExistence type="predicted"/>
<reference evidence="1" key="1">
    <citation type="submission" date="2008-03" db="EMBL/GenBank/DDBJ databases">
        <title>Complete sequence of Thermoproteus neutrophilus V24Sta.</title>
        <authorList>
            <consortium name="US DOE Joint Genome Institute"/>
            <person name="Copeland A."/>
            <person name="Lucas S."/>
            <person name="Lapidus A."/>
            <person name="Glavina del Rio T."/>
            <person name="Dalin E."/>
            <person name="Tice H."/>
            <person name="Bruce D."/>
            <person name="Goodwin L."/>
            <person name="Pitluck S."/>
            <person name="Sims D."/>
            <person name="Brettin T."/>
            <person name="Detter J.C."/>
            <person name="Han C."/>
            <person name="Kuske C.R."/>
            <person name="Schmutz J."/>
            <person name="Larimer F."/>
            <person name="Land M."/>
            <person name="Hauser L."/>
            <person name="Kyrpides N."/>
            <person name="Mikhailova N."/>
            <person name="Biddle J.F."/>
            <person name="Zhang Z."/>
            <person name="Fitz-Gibbon S.T."/>
            <person name="Lowe T.M."/>
            <person name="Saltikov C."/>
            <person name="House C.H."/>
            <person name="Richardson P."/>
        </authorList>
    </citation>
    <scope>NUCLEOTIDE SEQUENCE [LARGE SCALE GENOMIC DNA]</scope>
    <source>
        <strain evidence="1">V24Sta</strain>
    </source>
</reference>
<evidence type="ECO:0000313" key="2">
    <source>
        <dbReference type="Proteomes" id="UP000001694"/>
    </source>
</evidence>
<dbReference type="EMBL" id="CP001014">
    <property type="protein sequence ID" value="ACB39966.1"/>
    <property type="molecule type" value="Genomic_DNA"/>
</dbReference>
<dbReference type="OrthoDB" id="373781at2157"/>
<evidence type="ECO:0000313" key="1">
    <source>
        <dbReference type="EMBL" id="ACB39966.1"/>
    </source>
</evidence>
<protein>
    <submittedName>
        <fullName evidence="1">Uncharacterized protein</fullName>
    </submittedName>
</protein>
<dbReference type="KEGG" id="tne:Tneu_1035"/>
<dbReference type="HOGENOM" id="CLU_2044506_0_0_2"/>